<accession>A0ACB8TEE8</accession>
<comment type="caution">
    <text evidence="1">The sequence shown here is derived from an EMBL/GenBank/DDBJ whole genome shotgun (WGS) entry which is preliminary data.</text>
</comment>
<evidence type="ECO:0000313" key="1">
    <source>
        <dbReference type="EMBL" id="KAI0066795.1"/>
    </source>
</evidence>
<keyword evidence="2" id="KW-1185">Reference proteome</keyword>
<proteinExistence type="predicted"/>
<name>A0ACB8TEE8_9AGAM</name>
<evidence type="ECO:0000313" key="2">
    <source>
        <dbReference type="Proteomes" id="UP000814140"/>
    </source>
</evidence>
<protein>
    <submittedName>
        <fullName evidence="1">Uncharacterized protein</fullName>
    </submittedName>
</protein>
<sequence>MSAKIRHLLALDAATCRHHPIIPQFPSARSGSFPRTFAPSWIHRRTQHKRRKPRGAGKTRSSASE</sequence>
<reference evidence="1" key="2">
    <citation type="journal article" date="2022" name="New Phytol.">
        <title>Evolutionary transition to the ectomycorrhizal habit in the genomes of a hyperdiverse lineage of mushroom-forming fungi.</title>
        <authorList>
            <person name="Looney B."/>
            <person name="Miyauchi S."/>
            <person name="Morin E."/>
            <person name="Drula E."/>
            <person name="Courty P.E."/>
            <person name="Kohler A."/>
            <person name="Kuo A."/>
            <person name="LaButti K."/>
            <person name="Pangilinan J."/>
            <person name="Lipzen A."/>
            <person name="Riley R."/>
            <person name="Andreopoulos W."/>
            <person name="He G."/>
            <person name="Johnson J."/>
            <person name="Nolan M."/>
            <person name="Tritt A."/>
            <person name="Barry K.W."/>
            <person name="Grigoriev I.V."/>
            <person name="Nagy L.G."/>
            <person name="Hibbett D."/>
            <person name="Henrissat B."/>
            <person name="Matheny P.B."/>
            <person name="Labbe J."/>
            <person name="Martin F.M."/>
        </authorList>
    </citation>
    <scope>NUCLEOTIDE SEQUENCE</scope>
    <source>
        <strain evidence="1">HHB10654</strain>
    </source>
</reference>
<dbReference type="Proteomes" id="UP000814140">
    <property type="component" value="Unassembled WGS sequence"/>
</dbReference>
<dbReference type="EMBL" id="MU277191">
    <property type="protein sequence ID" value="KAI0066795.1"/>
    <property type="molecule type" value="Genomic_DNA"/>
</dbReference>
<reference evidence="1" key="1">
    <citation type="submission" date="2021-03" db="EMBL/GenBank/DDBJ databases">
        <authorList>
            <consortium name="DOE Joint Genome Institute"/>
            <person name="Ahrendt S."/>
            <person name="Looney B.P."/>
            <person name="Miyauchi S."/>
            <person name="Morin E."/>
            <person name="Drula E."/>
            <person name="Courty P.E."/>
            <person name="Chicoki N."/>
            <person name="Fauchery L."/>
            <person name="Kohler A."/>
            <person name="Kuo A."/>
            <person name="Labutti K."/>
            <person name="Pangilinan J."/>
            <person name="Lipzen A."/>
            <person name="Riley R."/>
            <person name="Andreopoulos W."/>
            <person name="He G."/>
            <person name="Johnson J."/>
            <person name="Barry K.W."/>
            <person name="Grigoriev I.V."/>
            <person name="Nagy L."/>
            <person name="Hibbett D."/>
            <person name="Henrissat B."/>
            <person name="Matheny P.B."/>
            <person name="Labbe J."/>
            <person name="Martin F."/>
        </authorList>
    </citation>
    <scope>NUCLEOTIDE SEQUENCE</scope>
    <source>
        <strain evidence="1">HHB10654</strain>
    </source>
</reference>
<organism evidence="1 2">
    <name type="scientific">Artomyces pyxidatus</name>
    <dbReference type="NCBI Taxonomy" id="48021"/>
    <lineage>
        <taxon>Eukaryota</taxon>
        <taxon>Fungi</taxon>
        <taxon>Dikarya</taxon>
        <taxon>Basidiomycota</taxon>
        <taxon>Agaricomycotina</taxon>
        <taxon>Agaricomycetes</taxon>
        <taxon>Russulales</taxon>
        <taxon>Auriscalpiaceae</taxon>
        <taxon>Artomyces</taxon>
    </lineage>
</organism>
<gene>
    <name evidence="1" type="ORF">BV25DRAFT_1819900</name>
</gene>